<comment type="caution">
    <text evidence="1">The sequence shown here is derived from an EMBL/GenBank/DDBJ whole genome shotgun (WGS) entry which is preliminary data.</text>
</comment>
<proteinExistence type="predicted"/>
<evidence type="ECO:0008006" key="3">
    <source>
        <dbReference type="Google" id="ProtNLM"/>
    </source>
</evidence>
<evidence type="ECO:0000313" key="2">
    <source>
        <dbReference type="Proteomes" id="UP001595841"/>
    </source>
</evidence>
<gene>
    <name evidence="1" type="ORF">ACFOWS_06085</name>
</gene>
<reference evidence="2" key="1">
    <citation type="journal article" date="2019" name="Int. J. Syst. Evol. Microbiol.">
        <title>The Global Catalogue of Microorganisms (GCM) 10K type strain sequencing project: providing services to taxonomists for standard genome sequencing and annotation.</title>
        <authorList>
            <consortium name="The Broad Institute Genomics Platform"/>
            <consortium name="The Broad Institute Genome Sequencing Center for Infectious Disease"/>
            <person name="Wu L."/>
            <person name="Ma J."/>
        </authorList>
    </citation>
    <scope>NUCLEOTIDE SEQUENCE [LARGE SCALE GENOMIC DNA]</scope>
    <source>
        <strain evidence="2">CGMCC 1.15774</strain>
    </source>
</reference>
<protein>
    <recommendedName>
        <fullName evidence="3">Lipocalin-like domain-containing protein</fullName>
    </recommendedName>
</protein>
<keyword evidence="2" id="KW-1185">Reference proteome</keyword>
<dbReference type="Proteomes" id="UP001595841">
    <property type="component" value="Unassembled WGS sequence"/>
</dbReference>
<dbReference type="RefSeq" id="WP_379763056.1">
    <property type="nucleotide sequence ID" value="NZ_JBHSCL010000004.1"/>
</dbReference>
<name>A0ABV8PM26_9FLAO</name>
<evidence type="ECO:0000313" key="1">
    <source>
        <dbReference type="EMBL" id="MFC4219690.1"/>
    </source>
</evidence>
<organism evidence="1 2">
    <name type="scientific">Flagellimonas marina</name>
    <dbReference type="NCBI Taxonomy" id="1775168"/>
    <lineage>
        <taxon>Bacteria</taxon>
        <taxon>Pseudomonadati</taxon>
        <taxon>Bacteroidota</taxon>
        <taxon>Flavobacteriia</taxon>
        <taxon>Flavobacteriales</taxon>
        <taxon>Flavobacteriaceae</taxon>
        <taxon>Flagellimonas</taxon>
    </lineage>
</organism>
<dbReference type="EMBL" id="JBHSCL010000004">
    <property type="protein sequence ID" value="MFC4219690.1"/>
    <property type="molecule type" value="Genomic_DNA"/>
</dbReference>
<accession>A0ABV8PM26</accession>
<sequence>MSRILSFFLILMLLSCKETTVSESDLHYLNGYWEIDKVVFPDGSVKEYGMNPSIDFIQLKENEGYRKKMQPKFDGSYATSNDTENFSIAEVSNGFAMHYQNNLSDWKETLVELDSTSFAVINQEGVTYFYKRFEPIKIPR</sequence>
<dbReference type="PROSITE" id="PS51257">
    <property type="entry name" value="PROKAR_LIPOPROTEIN"/>
    <property type="match status" value="1"/>
</dbReference>